<feature type="region of interest" description="Disordered" evidence="1">
    <location>
        <begin position="741"/>
        <end position="794"/>
    </location>
</feature>
<dbReference type="GO" id="GO:0005737">
    <property type="term" value="C:cytoplasm"/>
    <property type="evidence" value="ECO:0007669"/>
    <property type="project" value="TreeGrafter"/>
</dbReference>
<feature type="compositionally biased region" description="Acidic residues" evidence="1">
    <location>
        <begin position="771"/>
        <end position="781"/>
    </location>
</feature>
<proteinExistence type="predicted"/>
<dbReference type="InterPro" id="IPR049362">
    <property type="entry name" value="TTI1_rpt"/>
</dbReference>
<dbReference type="Pfam" id="PF24173">
    <property type="entry name" value="TPR_TTI1_N"/>
    <property type="match status" value="1"/>
</dbReference>
<protein>
    <submittedName>
        <fullName evidence="4">HEAT repeat protein-like protein</fullName>
    </submittedName>
</protein>
<reference evidence="4" key="1">
    <citation type="journal article" date="2020" name="Stud. Mycol.">
        <title>101 Dothideomycetes genomes: a test case for predicting lifestyles and emergence of pathogens.</title>
        <authorList>
            <person name="Haridas S."/>
            <person name="Albert R."/>
            <person name="Binder M."/>
            <person name="Bloem J."/>
            <person name="Labutti K."/>
            <person name="Salamov A."/>
            <person name="Andreopoulos B."/>
            <person name="Baker S."/>
            <person name="Barry K."/>
            <person name="Bills G."/>
            <person name="Bluhm B."/>
            <person name="Cannon C."/>
            <person name="Castanera R."/>
            <person name="Culley D."/>
            <person name="Daum C."/>
            <person name="Ezra D."/>
            <person name="Gonzalez J."/>
            <person name="Henrissat B."/>
            <person name="Kuo A."/>
            <person name="Liang C."/>
            <person name="Lipzen A."/>
            <person name="Lutzoni F."/>
            <person name="Magnuson J."/>
            <person name="Mondo S."/>
            <person name="Nolan M."/>
            <person name="Ohm R."/>
            <person name="Pangilinan J."/>
            <person name="Park H.-J."/>
            <person name="Ramirez L."/>
            <person name="Alfaro M."/>
            <person name="Sun H."/>
            <person name="Tritt A."/>
            <person name="Yoshinaga Y."/>
            <person name="Zwiers L.-H."/>
            <person name="Turgeon B."/>
            <person name="Goodwin S."/>
            <person name="Spatafora J."/>
            <person name="Crous P."/>
            <person name="Grigoriev I."/>
        </authorList>
    </citation>
    <scope>NUCLEOTIDE SEQUENCE</scope>
    <source>
        <strain evidence="4">CBS 379.55</strain>
    </source>
</reference>
<evidence type="ECO:0000313" key="5">
    <source>
        <dbReference type="Proteomes" id="UP000800097"/>
    </source>
</evidence>
<evidence type="ECO:0000259" key="3">
    <source>
        <dbReference type="Pfam" id="PF24181"/>
    </source>
</evidence>
<dbReference type="PANTHER" id="PTHR18460:SF3">
    <property type="entry name" value="TELO2-INTERACTING PROTEIN 1 HOMOLOG"/>
    <property type="match status" value="1"/>
</dbReference>
<organism evidence="4 5">
    <name type="scientific">Westerdykella ornata</name>
    <dbReference type="NCBI Taxonomy" id="318751"/>
    <lineage>
        <taxon>Eukaryota</taxon>
        <taxon>Fungi</taxon>
        <taxon>Dikarya</taxon>
        <taxon>Ascomycota</taxon>
        <taxon>Pezizomycotina</taxon>
        <taxon>Dothideomycetes</taxon>
        <taxon>Pleosporomycetidae</taxon>
        <taxon>Pleosporales</taxon>
        <taxon>Sporormiaceae</taxon>
        <taxon>Westerdykella</taxon>
    </lineage>
</organism>
<dbReference type="OrthoDB" id="49511at2759"/>
<dbReference type="InterPro" id="IPR011989">
    <property type="entry name" value="ARM-like"/>
</dbReference>
<dbReference type="PANTHER" id="PTHR18460">
    <property type="entry name" value="TEL2 INTERACTING PROTEIN 1 TTI1 FAMILY MEMBER"/>
    <property type="match status" value="1"/>
</dbReference>
<feature type="compositionally biased region" description="Basic and acidic residues" evidence="1">
    <location>
        <begin position="744"/>
        <end position="770"/>
    </location>
</feature>
<dbReference type="InterPro" id="IPR016024">
    <property type="entry name" value="ARM-type_fold"/>
</dbReference>
<gene>
    <name evidence="4" type="ORF">EI97DRAFT_431859</name>
</gene>
<dbReference type="Pfam" id="PF21547">
    <property type="entry name" value="TTI1"/>
    <property type="match status" value="1"/>
</dbReference>
<dbReference type="SUPFAM" id="SSF48371">
    <property type="entry name" value="ARM repeat"/>
    <property type="match status" value="2"/>
</dbReference>
<dbReference type="Gene3D" id="1.25.10.10">
    <property type="entry name" value="Leucine-rich Repeat Variant"/>
    <property type="match status" value="2"/>
</dbReference>
<sequence>MERKQAFLRLKPACVELLQVVSAFHHKPNAKREIVRSLERLVSTLHELSSKPGSLDAKLAEFAFVPISHVLRASKLVPVRALELCLKCTSILLRTGWDGELSPELTGQLLILFTFLANPSPSENGLPATSEDLQASAFRCMAELLTSVAQSDRGPEVLTETANIPTLGKAVLTMVDSFSEVRSQEVKKEALAALETLISCITDVDALASFLPRIVSSLTKLLTPSISNRLNFRLIERGLDILALVLQKTLSDSDAEHFPSSEGSSRVVRTIPWLHATAAQIQLALANVLRLRTHDKMEVRHALLNLCLATIRECRKSLSECSGMVIETLVTLAGRGEDPDTIETDLKVLLSLDQALASLLRESLHDWILSLPRLMQSKDDSSRRQVILQISVALRLLNSAQTDLSMIDDLLALHLRDSVSEVFKESKSIGTVAESVVQTGHAVVVGNTGSTTFQPLTLRLKGQEIMMNEFNMLLRELAKSDSALVVAQDLIDAVDFGSEDMQIATLWLSVRLLQCVSERDEAIDDFLDFGNSNPRHELLDQLYSLSIERLTASAAEGEPHWHIQALALEVVALQAQRYKIDFRVELIESLYPVLHHLGSPNPGLRAHAMTCLNIMAEACDYADASDLVVSNVDYIINAVGLKLNYHDISPQAPQVLLMMLRLSGPSLLPYLDDLVGSIFSALERYHGYPKLVELLFAVLKGMAEEGIKAPQLAVEGPAQQLSHFSKTESVADVVSALKKLKRQAQRDDEEHEKVMESFPRRPWKETPHDAENEEHMEDTSQEDNQAVQQAEPQTPAPKTFDILLKISELTQHYLTSSSPTLRSSLLSLLNTTIPALAKHENSFLPLINTLWPVLLPRLGDPEAYVVSDALSIMSMMCIHAGDFMKSRIEGCWDELKSIHKRSMTSKTAQKSTGKKTLISPSTKRESLTSDLLITQQARDASGTDTIKSYTSLDTYQPEKYIDTPTRMIRESLIRLLCSIAQYVGVREDLFDDIVDMLDPVLQRQDVKEALEVRNPDAVWLRLLRKSRLSSKGNMGGEEIVDKDCFIGRMPVGKPQWRFVMV</sequence>
<evidence type="ECO:0000256" key="1">
    <source>
        <dbReference type="SAM" id="MobiDB-lite"/>
    </source>
</evidence>
<feature type="domain" description="TTI1 C-terminal TPR" evidence="3">
    <location>
        <begin position="722"/>
        <end position="889"/>
    </location>
</feature>
<dbReference type="EMBL" id="ML986489">
    <property type="protein sequence ID" value="KAF2277782.1"/>
    <property type="molecule type" value="Genomic_DNA"/>
</dbReference>
<name>A0A6A6JMR0_WESOR</name>
<feature type="region of interest" description="Disordered" evidence="1">
    <location>
        <begin position="903"/>
        <end position="923"/>
    </location>
</feature>
<dbReference type="Pfam" id="PF24181">
    <property type="entry name" value="TPR_TTI1_C"/>
    <property type="match status" value="1"/>
</dbReference>
<dbReference type="Proteomes" id="UP000800097">
    <property type="component" value="Unassembled WGS sequence"/>
</dbReference>
<dbReference type="InterPro" id="IPR052587">
    <property type="entry name" value="TELO2-interacting_protein_1"/>
</dbReference>
<evidence type="ECO:0000259" key="2">
    <source>
        <dbReference type="Pfam" id="PF24173"/>
    </source>
</evidence>
<dbReference type="RefSeq" id="XP_033655321.1">
    <property type="nucleotide sequence ID" value="XM_033798035.1"/>
</dbReference>
<evidence type="ECO:0000313" key="4">
    <source>
        <dbReference type="EMBL" id="KAF2277782.1"/>
    </source>
</evidence>
<dbReference type="InterPro" id="IPR057567">
    <property type="entry name" value="TPR_TTI1_C"/>
</dbReference>
<keyword evidence="5" id="KW-1185">Reference proteome</keyword>
<feature type="compositionally biased region" description="Polar residues" evidence="1">
    <location>
        <begin position="782"/>
        <end position="792"/>
    </location>
</feature>
<dbReference type="AlphaFoldDB" id="A0A6A6JMR0"/>
<dbReference type="InterPro" id="IPR057566">
    <property type="entry name" value="TPR_TTI1_N"/>
</dbReference>
<accession>A0A6A6JMR0</accession>
<feature type="domain" description="TTI1 N-terminal TPR" evidence="2">
    <location>
        <begin position="7"/>
        <end position="334"/>
    </location>
</feature>
<dbReference type="GeneID" id="54551210"/>